<dbReference type="InterPro" id="IPR003788">
    <property type="entry name" value="NDUFAF7"/>
</dbReference>
<evidence type="ECO:0000256" key="2">
    <source>
        <dbReference type="ARBA" id="ARBA00022679"/>
    </source>
</evidence>
<dbReference type="OrthoDB" id="9794208at2"/>
<protein>
    <submittedName>
        <fullName evidence="3">SAM-dependent methyltransferase, MidA family</fullName>
    </submittedName>
</protein>
<dbReference type="InterPro" id="IPR029063">
    <property type="entry name" value="SAM-dependent_MTases_sf"/>
</dbReference>
<dbReference type="AlphaFoldDB" id="A0A1I3ZC85"/>
<evidence type="ECO:0000313" key="4">
    <source>
        <dbReference type="Proteomes" id="UP000323300"/>
    </source>
</evidence>
<name>A0A1I3ZC85_9HYPH</name>
<evidence type="ECO:0000256" key="1">
    <source>
        <dbReference type="ARBA" id="ARBA00022603"/>
    </source>
</evidence>
<dbReference type="Proteomes" id="UP000323300">
    <property type="component" value="Unassembled WGS sequence"/>
</dbReference>
<dbReference type="PANTHER" id="PTHR12049">
    <property type="entry name" value="PROTEIN ARGININE METHYLTRANSFERASE NDUFAF7, MITOCHONDRIAL"/>
    <property type="match status" value="1"/>
</dbReference>
<sequence>MTPLAQRIVDLIEALGPIPVSEYMALCLSDPQHGYYTTREPFGSGGDFTTAPEISQMFGELVGAWLVATWHALDRPQRPLIAEIGPGRGTLMKDIARTVSKLDADLHNNASFALIETSARLTEIQKQTLQEAGTSFGWHETLDGLPRQPLLIVGNELFDAIPVRQYVKTSNGWRERMVGLDDAGNLAFVAGAGSADPSLLPTDAAKAADGAIVELAPARTALMQAVAERIARDGGAGLFIDYGYEKPAVGDTLQALLRHVYDDPLAHPGEADLTTHVDFSALAAAARQAGLAAHFSPQGDFLLGLGLLERAGSLGAKADQTTRDRLSGEVERLASPDQMGTLFKVLAVAPKGVPLPGYPTRQ</sequence>
<dbReference type="GO" id="GO:0035243">
    <property type="term" value="F:protein-arginine omega-N symmetric methyltransferase activity"/>
    <property type="evidence" value="ECO:0007669"/>
    <property type="project" value="TreeGrafter"/>
</dbReference>
<gene>
    <name evidence="3" type="ORF">SAMN04488498_10673</name>
</gene>
<dbReference type="InterPro" id="IPR038375">
    <property type="entry name" value="NDUFAF7_sf"/>
</dbReference>
<keyword evidence="4" id="KW-1185">Reference proteome</keyword>
<proteinExistence type="predicted"/>
<organism evidence="3 4">
    <name type="scientific">Neomesorhizobium albiziae</name>
    <dbReference type="NCBI Taxonomy" id="335020"/>
    <lineage>
        <taxon>Bacteria</taxon>
        <taxon>Pseudomonadati</taxon>
        <taxon>Pseudomonadota</taxon>
        <taxon>Alphaproteobacteria</taxon>
        <taxon>Hyphomicrobiales</taxon>
        <taxon>Phyllobacteriaceae</taxon>
        <taxon>Neomesorhizobium</taxon>
    </lineage>
</organism>
<dbReference type="EMBL" id="FOSL01000006">
    <property type="protein sequence ID" value="SFK41311.1"/>
    <property type="molecule type" value="Genomic_DNA"/>
</dbReference>
<evidence type="ECO:0000313" key="3">
    <source>
        <dbReference type="EMBL" id="SFK41311.1"/>
    </source>
</evidence>
<keyword evidence="1 3" id="KW-0489">Methyltransferase</keyword>
<dbReference type="Gene3D" id="3.40.50.12710">
    <property type="match status" value="1"/>
</dbReference>
<dbReference type="Pfam" id="PF02636">
    <property type="entry name" value="Methyltransf_28"/>
    <property type="match status" value="1"/>
</dbReference>
<dbReference type="RefSeq" id="WP_149760442.1">
    <property type="nucleotide sequence ID" value="NZ_BSPE01000031.1"/>
</dbReference>
<dbReference type="PANTHER" id="PTHR12049:SF7">
    <property type="entry name" value="PROTEIN ARGININE METHYLTRANSFERASE NDUFAF7, MITOCHONDRIAL"/>
    <property type="match status" value="1"/>
</dbReference>
<dbReference type="GO" id="GO:0032259">
    <property type="term" value="P:methylation"/>
    <property type="evidence" value="ECO:0007669"/>
    <property type="project" value="UniProtKB-KW"/>
</dbReference>
<dbReference type="SUPFAM" id="SSF53335">
    <property type="entry name" value="S-adenosyl-L-methionine-dependent methyltransferases"/>
    <property type="match status" value="1"/>
</dbReference>
<accession>A0A1I3ZC85</accession>
<keyword evidence="2 3" id="KW-0808">Transferase</keyword>
<reference evidence="3 4" key="1">
    <citation type="submission" date="2016-10" db="EMBL/GenBank/DDBJ databases">
        <authorList>
            <person name="Varghese N."/>
            <person name="Submissions S."/>
        </authorList>
    </citation>
    <scope>NUCLEOTIDE SEQUENCE [LARGE SCALE GENOMIC DNA]</scope>
    <source>
        <strain evidence="3 4">DSM 21822</strain>
    </source>
</reference>